<sequence>MAALLLSGMVPLLPPVPMPAPAERVQYADVTIRERVERVIVRIRTGLAGSSPTPKYKEKKAPRCIAAASIAAAAVTEPDSVDFVLKGGERVRARLDDDCPALDYYGGFYLRPTADRTICADRDSIHARSGGECAITRFRKLVPPAK</sequence>
<protein>
    <submittedName>
        <fullName evidence="1">Uncharacterized protein</fullName>
    </submittedName>
</protein>
<keyword evidence="2" id="KW-1185">Reference proteome</keyword>
<dbReference type="Proteomes" id="UP000318681">
    <property type="component" value="Unassembled WGS sequence"/>
</dbReference>
<dbReference type="RefSeq" id="WP_145149693.1">
    <property type="nucleotide sequence ID" value="NZ_VNIM01000022.1"/>
</dbReference>
<dbReference type="AlphaFoldDB" id="A0A558R7D7"/>
<evidence type="ECO:0000313" key="1">
    <source>
        <dbReference type="EMBL" id="TVV75286.1"/>
    </source>
</evidence>
<accession>A0A558R7D7</accession>
<reference evidence="1 2" key="1">
    <citation type="submission" date="2019-07" db="EMBL/GenBank/DDBJ databases">
        <title>Sphingomonas solaris sp. nov., isolated from a solar panel from Boston, Massachusetts.</title>
        <authorList>
            <person name="Tanner K."/>
            <person name="Pascual J."/>
            <person name="Mancuso C."/>
            <person name="Pereto J."/>
            <person name="Khalil A."/>
            <person name="Vilanova C."/>
        </authorList>
    </citation>
    <scope>NUCLEOTIDE SEQUENCE [LARGE SCALE GENOMIC DNA]</scope>
    <source>
        <strain evidence="1 2">R4DWN</strain>
    </source>
</reference>
<organism evidence="1 2">
    <name type="scientific">Alterirhizorhabdus solaris</name>
    <dbReference type="NCBI Taxonomy" id="2529389"/>
    <lineage>
        <taxon>Bacteria</taxon>
        <taxon>Pseudomonadati</taxon>
        <taxon>Pseudomonadota</taxon>
        <taxon>Alphaproteobacteria</taxon>
        <taxon>Sphingomonadales</taxon>
        <taxon>Rhizorhabdaceae</taxon>
        <taxon>Alterirhizorhabdus</taxon>
    </lineage>
</organism>
<name>A0A558R7D7_9SPHN</name>
<comment type="caution">
    <text evidence="1">The sequence shown here is derived from an EMBL/GenBank/DDBJ whole genome shotgun (WGS) entry which is preliminary data.</text>
</comment>
<evidence type="ECO:0000313" key="2">
    <source>
        <dbReference type="Proteomes" id="UP000318681"/>
    </source>
</evidence>
<dbReference type="OrthoDB" id="7596012at2"/>
<dbReference type="EMBL" id="VNIM01000022">
    <property type="protein sequence ID" value="TVV75286.1"/>
    <property type="molecule type" value="Genomic_DNA"/>
</dbReference>
<gene>
    <name evidence="1" type="ORF">FOY91_07510</name>
</gene>
<proteinExistence type="predicted"/>